<evidence type="ECO:0000256" key="4">
    <source>
        <dbReference type="SAM" id="SignalP"/>
    </source>
</evidence>
<reference evidence="5" key="1">
    <citation type="submission" date="2013-10" db="EMBL/GenBank/DDBJ databases">
        <title>Genomic analysis of the causative agents of coccidiosis in chickens.</title>
        <authorList>
            <person name="Reid A.J."/>
            <person name="Blake D."/>
            <person name="Billington K."/>
            <person name="Browne H."/>
            <person name="Dunn M."/>
            <person name="Hung S."/>
            <person name="Kawahara F."/>
            <person name="Miranda-Saavedra D."/>
            <person name="Mourier T."/>
            <person name="Nagra H."/>
            <person name="Otto T.D."/>
            <person name="Rawlings N."/>
            <person name="Sanchez A."/>
            <person name="Sanders M."/>
            <person name="Subramaniam C."/>
            <person name="Tay Y."/>
            <person name="Dear P."/>
            <person name="Doerig C."/>
            <person name="Gruber A."/>
            <person name="Parkinson J."/>
            <person name="Shirley M."/>
            <person name="Wan K.L."/>
            <person name="Berriman M."/>
            <person name="Tomley F."/>
            <person name="Pain A."/>
        </authorList>
    </citation>
    <scope>NUCLEOTIDE SEQUENCE</scope>
    <source>
        <strain evidence="5">Houghton</strain>
    </source>
</reference>
<evidence type="ECO:0000313" key="6">
    <source>
        <dbReference type="Proteomes" id="UP000018050"/>
    </source>
</evidence>
<keyword evidence="1" id="KW-0175">Coiled coil</keyword>
<dbReference type="EMBL" id="HG671088">
    <property type="protein sequence ID" value="CDI79821.1"/>
    <property type="molecule type" value="Genomic_DNA"/>
</dbReference>
<keyword evidence="3" id="KW-0812">Transmembrane</keyword>
<dbReference type="GeneID" id="25269321"/>
<organism evidence="5 6">
    <name type="scientific">Eimeria acervulina</name>
    <name type="common">Coccidian parasite</name>
    <dbReference type="NCBI Taxonomy" id="5801"/>
    <lineage>
        <taxon>Eukaryota</taxon>
        <taxon>Sar</taxon>
        <taxon>Alveolata</taxon>
        <taxon>Apicomplexa</taxon>
        <taxon>Conoidasida</taxon>
        <taxon>Coccidia</taxon>
        <taxon>Eucoccidiorida</taxon>
        <taxon>Eimeriorina</taxon>
        <taxon>Eimeriidae</taxon>
        <taxon>Eimeria</taxon>
    </lineage>
</organism>
<accession>U6GHT0</accession>
<proteinExistence type="predicted"/>
<feature type="compositionally biased region" description="Pro residues" evidence="2">
    <location>
        <begin position="237"/>
        <end position="262"/>
    </location>
</feature>
<evidence type="ECO:0000256" key="1">
    <source>
        <dbReference type="SAM" id="Coils"/>
    </source>
</evidence>
<keyword evidence="3" id="KW-0472">Membrane</keyword>
<dbReference type="RefSeq" id="XP_013250137.1">
    <property type="nucleotide sequence ID" value="XM_013394683.1"/>
</dbReference>
<reference evidence="5" key="2">
    <citation type="submission" date="2013-10" db="EMBL/GenBank/DDBJ databases">
        <authorList>
            <person name="Aslett M."/>
        </authorList>
    </citation>
    <scope>NUCLEOTIDE SEQUENCE</scope>
    <source>
        <strain evidence="5">Houghton</strain>
    </source>
</reference>
<dbReference type="AlphaFoldDB" id="U6GHT0"/>
<keyword evidence="6" id="KW-1185">Reference proteome</keyword>
<feature type="coiled-coil region" evidence="1">
    <location>
        <begin position="330"/>
        <end position="357"/>
    </location>
</feature>
<dbReference type="OMA" id="DECEAND"/>
<name>U6GHT0_EIMAC</name>
<evidence type="ECO:0000256" key="3">
    <source>
        <dbReference type="SAM" id="Phobius"/>
    </source>
</evidence>
<sequence length="872" mass="95110">MKNRRQTFNVIRLQRLFWLFVALWHAEQQYVYSSEAPSQAVQEASVLNLQTEVQNFPVDRHNAGRVAQQGVIGTQPQAPAASKKRLLLIAVAALFVILLRVILARIEKERKRKAEEKLQVPTEEFLHGGESGDLPAPAEEHLPTGGVSPAEERPGDIPVQTPESKQKDESPTEAPAETSGGRGEPDDEPIRRPILRGRPTGKEVRKDTQTLEPPAISEVPPGTEKQAEKEPEAVSQPPLPPPAPPSTQPTSPEVPAPPPPASTPVAPEVGHLQPSAPAPQGPVSVPTPEIPGHGAVVAGGEEELHDLTARLGVISNMMNAANMMVVELPMQEAAEILQALKANVEGAERTERAYEAAKSQGHPNIAAVRLEAIGSMKSYLGGARDALLRLAAMAKAHGEALYGHCSQRLCFTPVDPLRKPLEEALDSLSVSMAVATLAAVGNTSMNLQEQTEDHYRRLMGAQFIDECEANDFIQAYGAVAALNSRRRTLEGLATLDSELINDILDMQKLRLTWRIQADRIPLEVDANLVYGLHSLLSETRPSSAEQPASGIAEADIQSIKDIFAQQSADVSAMASATDVEGVTAAYERAKLSNHKIKFALAPVKEKLYLTLQDKPLNKREASAASEKMAKIAETAVKDSEDFWSAAQSTFADTGGKPGEVGPNFSSGKAFLQKLATKIKSGSGEQVEADAHIDSAMITAARRYFTEPWRQIEGTAKELWVRAQELLGSAKKTKKYKLDKVGLGSSALDKKTALRAEAVAKRADVLMLRKRCQILLRIAKEIEGLERTIGLVFMFPFREAESEWTEVGRLKRRFDTELITVKDTTNQAEIPECFETLLQSTLSMCDMLESDRLAQLQDAVRKPRANLHDLALE</sequence>
<feature type="compositionally biased region" description="Basic and acidic residues" evidence="2">
    <location>
        <begin position="200"/>
        <end position="209"/>
    </location>
</feature>
<evidence type="ECO:0000256" key="2">
    <source>
        <dbReference type="SAM" id="MobiDB-lite"/>
    </source>
</evidence>
<protein>
    <submittedName>
        <fullName evidence="5">Uncharacterized protein</fullName>
    </submittedName>
</protein>
<feature type="signal peptide" evidence="4">
    <location>
        <begin position="1"/>
        <end position="28"/>
    </location>
</feature>
<keyword evidence="4" id="KW-0732">Signal</keyword>
<gene>
    <name evidence="5" type="ORF">EAH_00012510</name>
</gene>
<evidence type="ECO:0000313" key="5">
    <source>
        <dbReference type="EMBL" id="CDI79821.1"/>
    </source>
</evidence>
<dbReference type="OrthoDB" id="348196at2759"/>
<keyword evidence="3" id="KW-1133">Transmembrane helix</keyword>
<dbReference type="VEuPathDB" id="ToxoDB:EAH_00012510"/>
<dbReference type="Proteomes" id="UP000018050">
    <property type="component" value="Unassembled WGS sequence"/>
</dbReference>
<feature type="chain" id="PRO_5004670914" evidence="4">
    <location>
        <begin position="29"/>
        <end position="872"/>
    </location>
</feature>
<feature type="region of interest" description="Disordered" evidence="2">
    <location>
        <begin position="112"/>
        <end position="294"/>
    </location>
</feature>
<feature type="transmembrane region" description="Helical" evidence="3">
    <location>
        <begin position="86"/>
        <end position="103"/>
    </location>
</feature>